<accession>A0A3D8SZJ7</accession>
<proteinExistence type="predicted"/>
<evidence type="ECO:0000313" key="3">
    <source>
        <dbReference type="Proteomes" id="UP000256328"/>
    </source>
</evidence>
<name>A0A3D8SZJ7_9HELO</name>
<keyword evidence="3" id="KW-1185">Reference proteome</keyword>
<comment type="caution">
    <text evidence="2">The sequence shown here is derived from an EMBL/GenBank/DDBJ whole genome shotgun (WGS) entry which is preliminary data.</text>
</comment>
<dbReference type="OrthoDB" id="10506410at2759"/>
<feature type="region of interest" description="Disordered" evidence="1">
    <location>
        <begin position="1"/>
        <end position="42"/>
    </location>
</feature>
<evidence type="ECO:0000313" key="2">
    <source>
        <dbReference type="EMBL" id="RDW91669.1"/>
    </source>
</evidence>
<evidence type="ECO:0000256" key="1">
    <source>
        <dbReference type="SAM" id="MobiDB-lite"/>
    </source>
</evidence>
<sequence>MASGLKSSEEPEFSDDGKPMRSFVPRRNQKNEPPQAEYEKGEKAYLYYDPPRKGHFIVYVASDGVWNADKQDIMYKLKVGNEAGELYKNGELIGEKQLMASAPSSGCG</sequence>
<dbReference type="Proteomes" id="UP000256328">
    <property type="component" value="Unassembled WGS sequence"/>
</dbReference>
<dbReference type="AlphaFoldDB" id="A0A3D8SZJ7"/>
<reference evidence="2 3" key="1">
    <citation type="journal article" date="2018" name="IMA Fungus">
        <title>IMA Genome-F 9: Draft genome sequence of Annulohypoxylon stygium, Aspergillus mulundensis, Berkeleyomyces basicola (syn. Thielaviopsis basicola), Ceratocystis smalleyi, two Cercospora beticola strains, Coleophoma cylindrospora, Fusarium fracticaudum, Phialophora cf. hyalina, and Morchella septimelata.</title>
        <authorList>
            <person name="Wingfield B.D."/>
            <person name="Bills G.F."/>
            <person name="Dong Y."/>
            <person name="Huang W."/>
            <person name="Nel W.J."/>
            <person name="Swalarsk-Parry B.S."/>
            <person name="Vaghefi N."/>
            <person name="Wilken P.M."/>
            <person name="An Z."/>
            <person name="de Beer Z.W."/>
            <person name="De Vos L."/>
            <person name="Chen L."/>
            <person name="Duong T.A."/>
            <person name="Gao Y."/>
            <person name="Hammerbacher A."/>
            <person name="Kikkert J.R."/>
            <person name="Li Y."/>
            <person name="Li H."/>
            <person name="Li K."/>
            <person name="Li Q."/>
            <person name="Liu X."/>
            <person name="Ma X."/>
            <person name="Naidoo K."/>
            <person name="Pethybridge S.J."/>
            <person name="Sun J."/>
            <person name="Steenkamp E.T."/>
            <person name="van der Nest M.A."/>
            <person name="van Wyk S."/>
            <person name="Wingfield M.J."/>
            <person name="Xiong C."/>
            <person name="Yue Q."/>
            <person name="Zhang X."/>
        </authorList>
    </citation>
    <scope>NUCLEOTIDE SEQUENCE [LARGE SCALE GENOMIC DNA]</scope>
    <source>
        <strain evidence="2 3">BP5796</strain>
    </source>
</reference>
<organism evidence="2 3">
    <name type="scientific">Coleophoma crateriformis</name>
    <dbReference type="NCBI Taxonomy" id="565419"/>
    <lineage>
        <taxon>Eukaryota</taxon>
        <taxon>Fungi</taxon>
        <taxon>Dikarya</taxon>
        <taxon>Ascomycota</taxon>
        <taxon>Pezizomycotina</taxon>
        <taxon>Leotiomycetes</taxon>
        <taxon>Helotiales</taxon>
        <taxon>Dermateaceae</taxon>
        <taxon>Coleophoma</taxon>
    </lineage>
</organism>
<protein>
    <submittedName>
        <fullName evidence="2">Uncharacterized protein</fullName>
    </submittedName>
</protein>
<gene>
    <name evidence="2" type="ORF">BP5796_02834</name>
</gene>
<dbReference type="EMBL" id="PDLN01000003">
    <property type="protein sequence ID" value="RDW91669.1"/>
    <property type="molecule type" value="Genomic_DNA"/>
</dbReference>